<protein>
    <submittedName>
        <fullName evidence="1">Uncharacterized protein</fullName>
    </submittedName>
</protein>
<name>A0A2T8JEX6_9POAL</name>
<dbReference type="AlphaFoldDB" id="A0A2T8JEX6"/>
<reference evidence="1" key="1">
    <citation type="submission" date="2018-04" db="EMBL/GenBank/DDBJ databases">
        <title>WGS assembly of Panicum hallii.</title>
        <authorList>
            <person name="Lovell J."/>
            <person name="Jenkins J."/>
            <person name="Lowry D."/>
            <person name="Mamidi S."/>
            <person name="Sreedasyam A."/>
            <person name="Weng X."/>
            <person name="Barry K."/>
            <person name="Bonette J."/>
            <person name="Campitelli B."/>
            <person name="Daum C."/>
            <person name="Gordon S."/>
            <person name="Gould B."/>
            <person name="Lipzen A."/>
            <person name="Macqueen A."/>
            <person name="Palacio-Mejia J."/>
            <person name="Plott C."/>
            <person name="Shakirov E."/>
            <person name="Shu S."/>
            <person name="Yoshinaga Y."/>
            <person name="Zane M."/>
            <person name="Rokhsar D."/>
            <person name="Grimwood J."/>
            <person name="Schmutz J."/>
            <person name="Juenger T."/>
        </authorList>
    </citation>
    <scope>NUCLEOTIDE SEQUENCE [LARGE SCALE GENOMIC DNA]</scope>
    <source>
        <strain evidence="1">FIL2</strain>
    </source>
</reference>
<proteinExistence type="predicted"/>
<dbReference type="EMBL" id="CM008049">
    <property type="protein sequence ID" value="PVH48474.1"/>
    <property type="molecule type" value="Genomic_DNA"/>
</dbReference>
<evidence type="ECO:0000313" key="1">
    <source>
        <dbReference type="EMBL" id="PVH48474.1"/>
    </source>
</evidence>
<gene>
    <name evidence="1" type="ORF">PAHAL_4G337000</name>
</gene>
<organism evidence="1">
    <name type="scientific">Panicum hallii</name>
    <dbReference type="NCBI Taxonomy" id="206008"/>
    <lineage>
        <taxon>Eukaryota</taxon>
        <taxon>Viridiplantae</taxon>
        <taxon>Streptophyta</taxon>
        <taxon>Embryophyta</taxon>
        <taxon>Tracheophyta</taxon>
        <taxon>Spermatophyta</taxon>
        <taxon>Magnoliopsida</taxon>
        <taxon>Liliopsida</taxon>
        <taxon>Poales</taxon>
        <taxon>Poaceae</taxon>
        <taxon>PACMAD clade</taxon>
        <taxon>Panicoideae</taxon>
        <taxon>Panicodae</taxon>
        <taxon>Paniceae</taxon>
        <taxon>Panicinae</taxon>
        <taxon>Panicum</taxon>
        <taxon>Panicum sect. Panicum</taxon>
    </lineage>
</organism>
<accession>A0A2T8JEX6</accession>
<sequence>MFNWSILIWPPHWKSSLVPERTKIADVAACRRRPARGGGFSGFGWTGASPDRSSANCGRAEGRKMYSHVFLSVPVIAPARRHSATTGSAFTTRTYLMSEDVIRIKIDFSIWKAVTTKNTRVVRPLAGPYLQPYWQFERIFA</sequence>
<dbReference type="Gramene" id="PVH48474">
    <property type="protein sequence ID" value="PVH48474"/>
    <property type="gene ID" value="PAHAL_4G337000"/>
</dbReference>
<dbReference type="Proteomes" id="UP000243499">
    <property type="component" value="Chromosome 4"/>
</dbReference>